<proteinExistence type="inferred from homology"/>
<feature type="transmembrane region" description="Helical" evidence="7">
    <location>
        <begin position="376"/>
        <end position="394"/>
    </location>
</feature>
<evidence type="ECO:0000313" key="9">
    <source>
        <dbReference type="Proteomes" id="UP000181976"/>
    </source>
</evidence>
<accession>A0A1I1V3G1</accession>
<dbReference type="PROSITE" id="PS50267">
    <property type="entry name" value="NA_NEUROTRAN_SYMP_3"/>
    <property type="match status" value="1"/>
</dbReference>
<evidence type="ECO:0000256" key="5">
    <source>
        <dbReference type="ARBA" id="ARBA00023136"/>
    </source>
</evidence>
<name>A0A1I1V3G1_9BACT</name>
<dbReference type="InterPro" id="IPR000175">
    <property type="entry name" value="Na/ntran_symport"/>
</dbReference>
<dbReference type="Pfam" id="PF00209">
    <property type="entry name" value="SNF"/>
    <property type="match status" value="2"/>
</dbReference>
<feature type="transmembrane region" description="Helical" evidence="7">
    <location>
        <begin position="44"/>
        <end position="68"/>
    </location>
</feature>
<dbReference type="NCBIfam" id="NF037979">
    <property type="entry name" value="Na_transp"/>
    <property type="match status" value="1"/>
</dbReference>
<dbReference type="OrthoDB" id="9762833at2"/>
<dbReference type="InterPro" id="IPR037272">
    <property type="entry name" value="SNS_sf"/>
</dbReference>
<dbReference type="SUPFAM" id="SSF161070">
    <property type="entry name" value="SNF-like"/>
    <property type="match status" value="1"/>
</dbReference>
<evidence type="ECO:0000313" key="8">
    <source>
        <dbReference type="EMBL" id="SFD77355.1"/>
    </source>
</evidence>
<dbReference type="GO" id="GO:0016020">
    <property type="term" value="C:membrane"/>
    <property type="evidence" value="ECO:0007669"/>
    <property type="project" value="UniProtKB-SubCell"/>
</dbReference>
<evidence type="ECO:0000256" key="3">
    <source>
        <dbReference type="ARBA" id="ARBA00022692"/>
    </source>
</evidence>
<feature type="transmembrane region" description="Helical" evidence="7">
    <location>
        <begin position="179"/>
        <end position="203"/>
    </location>
</feature>
<feature type="transmembrane region" description="Helical" evidence="7">
    <location>
        <begin position="347"/>
        <end position="370"/>
    </location>
</feature>
<dbReference type="PROSITE" id="PS00610">
    <property type="entry name" value="NA_NEUROTRAN_SYMP_1"/>
    <property type="match status" value="1"/>
</dbReference>
<feature type="transmembrane region" description="Helical" evidence="7">
    <location>
        <begin position="415"/>
        <end position="433"/>
    </location>
</feature>
<dbReference type="InterPro" id="IPR047218">
    <property type="entry name" value="YocR/YhdH-like"/>
</dbReference>
<keyword evidence="5 7" id="KW-0472">Membrane</keyword>
<keyword evidence="2 6" id="KW-0813">Transport</keyword>
<reference evidence="8 9" key="1">
    <citation type="submission" date="2016-10" db="EMBL/GenBank/DDBJ databases">
        <authorList>
            <person name="de Groot N.N."/>
        </authorList>
    </citation>
    <scope>NUCLEOTIDE SEQUENCE [LARGE SCALE GENOMIC DNA]</scope>
    <source>
        <strain evidence="8 9">DSM 19012</strain>
    </source>
</reference>
<dbReference type="CDD" id="cd10336">
    <property type="entry name" value="SLC6sbd_Tyt1-Like"/>
    <property type="match status" value="1"/>
</dbReference>
<dbReference type="PANTHER" id="PTHR42948">
    <property type="entry name" value="TRANSPORTER"/>
    <property type="match status" value="1"/>
</dbReference>
<evidence type="ECO:0000256" key="4">
    <source>
        <dbReference type="ARBA" id="ARBA00022989"/>
    </source>
</evidence>
<feature type="transmembrane region" description="Helical" evidence="7">
    <location>
        <begin position="12"/>
        <end position="32"/>
    </location>
</feature>
<evidence type="ECO:0000256" key="7">
    <source>
        <dbReference type="SAM" id="Phobius"/>
    </source>
</evidence>
<dbReference type="PRINTS" id="PR00176">
    <property type="entry name" value="NANEUSMPORT"/>
</dbReference>
<dbReference type="InParanoid" id="A0A1I1V3G1"/>
<dbReference type="STRING" id="385682.SAMN05444380_10215"/>
<feature type="transmembrane region" description="Helical" evidence="7">
    <location>
        <begin position="302"/>
        <end position="335"/>
    </location>
</feature>
<dbReference type="Proteomes" id="UP000181976">
    <property type="component" value="Unassembled WGS sequence"/>
</dbReference>
<feature type="transmembrane region" description="Helical" evidence="7">
    <location>
        <begin position="148"/>
        <end position="167"/>
    </location>
</feature>
<dbReference type="EMBL" id="FONA01000002">
    <property type="protein sequence ID" value="SFD77355.1"/>
    <property type="molecule type" value="Genomic_DNA"/>
</dbReference>
<evidence type="ECO:0000256" key="1">
    <source>
        <dbReference type="ARBA" id="ARBA00004141"/>
    </source>
</evidence>
<feature type="transmembrane region" description="Helical" evidence="7">
    <location>
        <begin position="223"/>
        <end position="243"/>
    </location>
</feature>
<comment type="subcellular location">
    <subcellularLocation>
        <location evidence="1">Membrane</location>
        <topology evidence="1">Multi-pass membrane protein</topology>
    </subcellularLocation>
</comment>
<dbReference type="GO" id="GO:0015293">
    <property type="term" value="F:symporter activity"/>
    <property type="evidence" value="ECO:0007669"/>
    <property type="project" value="UniProtKB-KW"/>
</dbReference>
<evidence type="ECO:0000256" key="6">
    <source>
        <dbReference type="RuleBase" id="RU003732"/>
    </source>
</evidence>
<dbReference type="RefSeq" id="WP_010528827.1">
    <property type="nucleotide sequence ID" value="NZ_AFSL01000100.1"/>
</dbReference>
<evidence type="ECO:0000256" key="2">
    <source>
        <dbReference type="ARBA" id="ARBA00022448"/>
    </source>
</evidence>
<gene>
    <name evidence="8" type="ORF">SAMN05444380_10215</name>
</gene>
<keyword evidence="4 7" id="KW-1133">Transmembrane helix</keyword>
<comment type="similarity">
    <text evidence="6">Belongs to the sodium:neurotransmitter symporter (SNF) (TC 2.A.22) family.</text>
</comment>
<feature type="transmembrane region" description="Helical" evidence="7">
    <location>
        <begin position="89"/>
        <end position="115"/>
    </location>
</feature>
<sequence length="439" mass="47147">MSLNTPNRDSFTNKFGIIAAAAGSAIGLGNIWRFPYVLGESGGGAFLLIYILFVIIIGVPVMISELLIGRKAQLSVFGAFRKLAPSQHWNLVGVMGVGAAFLILAFYSVVAGWTLQYVYLSLTNSLAGSTPNELIAVFERVQANKGLSAFWTILFLGGTAFIVRAGIEKGIEKYTKILMPLLFLIILVLIIRSLTLDGASAGLKFLFNPDFSKLTSDVILEALGQAFFSLSIGMGVIVTYGSYIKKSESLGGTALSVSLADTIIAVLAGIAIFPAAFAFGMAPDQGPGLVFITLPNIFNKMVGGYVFGLLFFILLTIAALTSSISLLEVVVAYFTEELNLLRSRATWIATAVIGILAIICAFSSNVFNIFDKVSSNILLPLGGLLIVIFVGWVMGSKKPREEIEADGRKAHYYNGFLFIIKFVAPIAITLVFLKGLGWI</sequence>
<keyword evidence="6" id="KW-0769">Symport</keyword>
<protein>
    <recommendedName>
        <fullName evidence="6">Transporter</fullName>
    </recommendedName>
</protein>
<dbReference type="eggNOG" id="COG0733">
    <property type="taxonomic scope" value="Bacteria"/>
</dbReference>
<organism evidence="8 9">
    <name type="scientific">Thermophagus xiamenensis</name>
    <dbReference type="NCBI Taxonomy" id="385682"/>
    <lineage>
        <taxon>Bacteria</taxon>
        <taxon>Pseudomonadati</taxon>
        <taxon>Bacteroidota</taxon>
        <taxon>Bacteroidia</taxon>
        <taxon>Marinilabiliales</taxon>
        <taxon>Marinilabiliaceae</taxon>
        <taxon>Thermophagus</taxon>
    </lineage>
</organism>
<dbReference type="PANTHER" id="PTHR42948:SF1">
    <property type="entry name" value="TRANSPORTER"/>
    <property type="match status" value="1"/>
</dbReference>
<feature type="transmembrane region" description="Helical" evidence="7">
    <location>
        <begin position="255"/>
        <end position="282"/>
    </location>
</feature>
<dbReference type="AlphaFoldDB" id="A0A1I1V3G1"/>
<keyword evidence="3 6" id="KW-0812">Transmembrane</keyword>
<keyword evidence="9" id="KW-1185">Reference proteome</keyword>